<evidence type="ECO:0000313" key="7">
    <source>
        <dbReference type="EMBL" id="MFC0522463.1"/>
    </source>
</evidence>
<dbReference type="InterPro" id="IPR004659">
    <property type="entry name" value="RNase_E/G"/>
</dbReference>
<evidence type="ECO:0000256" key="2">
    <source>
        <dbReference type="ARBA" id="ARBA00022723"/>
    </source>
</evidence>
<evidence type="ECO:0000256" key="4">
    <source>
        <dbReference type="ARBA" id="ARBA00022842"/>
    </source>
</evidence>
<evidence type="ECO:0000313" key="8">
    <source>
        <dbReference type="Proteomes" id="UP001589836"/>
    </source>
</evidence>
<dbReference type="RefSeq" id="WP_377344994.1">
    <property type="nucleotide sequence ID" value="NZ_JBHLTP010000003.1"/>
</dbReference>
<dbReference type="InterPro" id="IPR019307">
    <property type="entry name" value="RNA-bd_AU-1/RNase_E/G"/>
</dbReference>
<dbReference type="InterPro" id="IPR012340">
    <property type="entry name" value="NA-bd_OB-fold"/>
</dbReference>
<evidence type="ECO:0000256" key="1">
    <source>
        <dbReference type="ARBA" id="ARBA00001946"/>
    </source>
</evidence>
<accession>A0ABV6LJH7</accession>
<dbReference type="InterPro" id="IPR003029">
    <property type="entry name" value="S1_domain"/>
</dbReference>
<proteinExistence type="predicted"/>
<evidence type="ECO:0000259" key="6">
    <source>
        <dbReference type="PROSITE" id="PS50126"/>
    </source>
</evidence>
<comment type="cofactor">
    <cofactor evidence="1">
        <name>Mg(2+)</name>
        <dbReference type="ChEBI" id="CHEBI:18420"/>
    </cofactor>
</comment>
<reference evidence="7 8" key="1">
    <citation type="submission" date="2024-09" db="EMBL/GenBank/DDBJ databases">
        <authorList>
            <person name="Sun Q."/>
            <person name="Mori K."/>
        </authorList>
    </citation>
    <scope>NUCLEOTIDE SEQUENCE [LARGE SCALE GENOMIC DNA]</scope>
    <source>
        <strain evidence="7 8">NCAIM B.02529</strain>
    </source>
</reference>
<dbReference type="Pfam" id="PF10150">
    <property type="entry name" value="RNase_E_G"/>
    <property type="match status" value="1"/>
</dbReference>
<organism evidence="7 8">
    <name type="scientific">Pontibacillus salicampi</name>
    <dbReference type="NCBI Taxonomy" id="1449801"/>
    <lineage>
        <taxon>Bacteria</taxon>
        <taxon>Bacillati</taxon>
        <taxon>Bacillota</taxon>
        <taxon>Bacilli</taxon>
        <taxon>Bacillales</taxon>
        <taxon>Bacillaceae</taxon>
        <taxon>Pontibacillus</taxon>
    </lineage>
</organism>
<dbReference type="CDD" id="cd04453">
    <property type="entry name" value="S1_RNase_E"/>
    <property type="match status" value="1"/>
</dbReference>
<dbReference type="Gene3D" id="2.40.50.140">
    <property type="entry name" value="Nucleic acid-binding proteins"/>
    <property type="match status" value="1"/>
</dbReference>
<sequence length="486" mass="56004">MKRIYIHTSSTEKWGIVMDGNRVEHVTIDRPDSKSQIGNLYKGRIVNIEPSLQAAFVDFGQPKLGFLRKNELPEARIDASLSMERLVHEGQSIVVQVTKDAFDQKGAQLTANVTVPGKHVVYLPFGNYHATSKKIDLERQKELKAHADEVTEEQEGILFRTSAATIEAASWQAELDYLRKWWTALYQSSVNQKPPKLLWEDKDIPFRLLRKYPDYAVEHIYVDEVREAKEIKQHMPRLHDKCSWQSDIEGLLPFTLAQLSRNLTSPIVTLDNGSEIRIDQTEAMVVIDINTAKFTKHQKQQTVRKTNEEAAKEIAHQLKVRNLSGMIVIDFISMKKAGDRDRVIQTLKKALRNDPIRTEVFGFTALGLVEMTRKREGRSLPALLQEPVLEQEASLSPVTYAYQLERELLSYKRYDQSVIAMEVNTRVLEVFKEVIDLEHLKSTLYKAFYVLNNGTSDVPYRVLFIGEKETLEEREFYLHNSIDRVF</sequence>
<name>A0ABV6LJH7_9BACI</name>
<protein>
    <submittedName>
        <fullName evidence="7">Ribonuclease E/G</fullName>
    </submittedName>
</protein>
<keyword evidence="8" id="KW-1185">Reference proteome</keyword>
<evidence type="ECO:0000256" key="3">
    <source>
        <dbReference type="ARBA" id="ARBA00022801"/>
    </source>
</evidence>
<comment type="caution">
    <text evidence="7">The sequence shown here is derived from an EMBL/GenBank/DDBJ whole genome shotgun (WGS) entry which is preliminary data.</text>
</comment>
<dbReference type="PANTHER" id="PTHR30001">
    <property type="entry name" value="RIBONUCLEASE"/>
    <property type="match status" value="1"/>
</dbReference>
<evidence type="ECO:0000256" key="5">
    <source>
        <dbReference type="ARBA" id="ARBA00022884"/>
    </source>
</evidence>
<dbReference type="EMBL" id="JBHLTP010000003">
    <property type="protein sequence ID" value="MFC0522463.1"/>
    <property type="molecule type" value="Genomic_DNA"/>
</dbReference>
<keyword evidence="5" id="KW-0694">RNA-binding</keyword>
<dbReference type="Proteomes" id="UP001589836">
    <property type="component" value="Unassembled WGS sequence"/>
</dbReference>
<gene>
    <name evidence="7" type="ORF">ACFFGV_02515</name>
</gene>
<keyword evidence="2" id="KW-0479">Metal-binding</keyword>
<dbReference type="SUPFAM" id="SSF50249">
    <property type="entry name" value="Nucleic acid-binding proteins"/>
    <property type="match status" value="1"/>
</dbReference>
<keyword evidence="3" id="KW-0378">Hydrolase</keyword>
<feature type="domain" description="S1 motif" evidence="6">
    <location>
        <begin position="38"/>
        <end position="112"/>
    </location>
</feature>
<dbReference type="SMART" id="SM00316">
    <property type="entry name" value="S1"/>
    <property type="match status" value="1"/>
</dbReference>
<dbReference type="PANTHER" id="PTHR30001:SF0">
    <property type="entry name" value="RIBONUCLEASE G"/>
    <property type="match status" value="1"/>
</dbReference>
<dbReference type="PROSITE" id="PS50126">
    <property type="entry name" value="S1"/>
    <property type="match status" value="1"/>
</dbReference>
<keyword evidence="4" id="KW-0460">Magnesium</keyword>